<sequence length="220" mass="23051">MFLLRPPGVYAPQGDTWLLARALRLAAMRPGARVLDVGTGTGALALVAAQAGAGRVTAVDVSARAVLAARLNAAVRRQPVRVVRGDLMRPVTGEEFDVVLANPPYVPAPGRSTPRRGPALAWDAGDNGRALVDRLCAAAPPCLAPGGMLLMVHSSLCGTGWTLARLRDTGLKAAVVDRATVPFGPVLRSRAAELRARGLIGPGQDTEELVVIRADKPRRP</sequence>
<dbReference type="Proteomes" id="UP000472335">
    <property type="component" value="Unassembled WGS sequence"/>
</dbReference>
<protein>
    <submittedName>
        <fullName evidence="6">Methyltransferase</fullName>
    </submittedName>
</protein>
<dbReference type="GO" id="GO:0032259">
    <property type="term" value="P:methylation"/>
    <property type="evidence" value="ECO:0007669"/>
    <property type="project" value="UniProtKB-KW"/>
</dbReference>
<reference evidence="6 7" key="1">
    <citation type="submission" date="2020-02" db="EMBL/GenBank/DDBJ databases">
        <title>Whole-genome analyses of novel actinobacteria.</title>
        <authorList>
            <person name="Sahin N."/>
            <person name="Gencbay T."/>
        </authorList>
    </citation>
    <scope>NUCLEOTIDE SEQUENCE [LARGE SCALE GENOMIC DNA]</scope>
    <source>
        <strain evidence="6 7">HC44</strain>
    </source>
</reference>
<evidence type="ECO:0000256" key="3">
    <source>
        <dbReference type="ARBA" id="ARBA00022679"/>
    </source>
</evidence>
<keyword evidence="4" id="KW-0949">S-adenosyl-L-methionine</keyword>
<dbReference type="GO" id="GO:0008276">
    <property type="term" value="F:protein methyltransferase activity"/>
    <property type="evidence" value="ECO:0007669"/>
    <property type="project" value="TreeGrafter"/>
</dbReference>
<dbReference type="GO" id="GO:0035657">
    <property type="term" value="C:eRF1 methyltransferase complex"/>
    <property type="evidence" value="ECO:0007669"/>
    <property type="project" value="TreeGrafter"/>
</dbReference>
<dbReference type="CDD" id="cd02440">
    <property type="entry name" value="AdoMet_MTases"/>
    <property type="match status" value="1"/>
</dbReference>
<proteinExistence type="inferred from homology"/>
<dbReference type="NCBIfam" id="TIGR00537">
    <property type="entry name" value="hemK_rel_arch"/>
    <property type="match status" value="1"/>
</dbReference>
<dbReference type="InterPro" id="IPR007848">
    <property type="entry name" value="Small_mtfrase_dom"/>
</dbReference>
<evidence type="ECO:0000259" key="5">
    <source>
        <dbReference type="Pfam" id="PF05175"/>
    </source>
</evidence>
<evidence type="ECO:0000256" key="1">
    <source>
        <dbReference type="ARBA" id="ARBA00006149"/>
    </source>
</evidence>
<dbReference type="EMBL" id="JAAKZY010000119">
    <property type="protein sequence ID" value="NGO11896.1"/>
    <property type="molecule type" value="Genomic_DNA"/>
</dbReference>
<dbReference type="SUPFAM" id="SSF53335">
    <property type="entry name" value="S-adenosyl-L-methionine-dependent methyltransferases"/>
    <property type="match status" value="1"/>
</dbReference>
<accession>A0A6G4VCV0</accession>
<dbReference type="PANTHER" id="PTHR45875:SF1">
    <property type="entry name" value="METHYLTRANSFERASE N6AMT1"/>
    <property type="match status" value="1"/>
</dbReference>
<dbReference type="Gene3D" id="3.40.50.150">
    <property type="entry name" value="Vaccinia Virus protein VP39"/>
    <property type="match status" value="1"/>
</dbReference>
<evidence type="ECO:0000256" key="2">
    <source>
        <dbReference type="ARBA" id="ARBA00022603"/>
    </source>
</evidence>
<dbReference type="PROSITE" id="PS00092">
    <property type="entry name" value="N6_MTASE"/>
    <property type="match status" value="1"/>
</dbReference>
<dbReference type="GO" id="GO:0003676">
    <property type="term" value="F:nucleic acid binding"/>
    <property type="evidence" value="ECO:0007669"/>
    <property type="project" value="InterPro"/>
</dbReference>
<feature type="domain" description="Methyltransferase small" evidence="5">
    <location>
        <begin position="16"/>
        <end position="105"/>
    </location>
</feature>
<gene>
    <name evidence="6" type="ORF">G5C60_30915</name>
</gene>
<organism evidence="6 7">
    <name type="scientific">Streptomyces scabichelini</name>
    <dbReference type="NCBI Taxonomy" id="2711217"/>
    <lineage>
        <taxon>Bacteria</taxon>
        <taxon>Bacillati</taxon>
        <taxon>Actinomycetota</taxon>
        <taxon>Actinomycetes</taxon>
        <taxon>Kitasatosporales</taxon>
        <taxon>Streptomycetaceae</taxon>
        <taxon>Streptomyces</taxon>
    </lineage>
</organism>
<dbReference type="InterPro" id="IPR004557">
    <property type="entry name" value="PrmC-related"/>
</dbReference>
<comment type="caution">
    <text evidence="6">The sequence shown here is derived from an EMBL/GenBank/DDBJ whole genome shotgun (WGS) entry which is preliminary data.</text>
</comment>
<dbReference type="InterPro" id="IPR002052">
    <property type="entry name" value="DNA_methylase_N6_adenine_CS"/>
</dbReference>
<keyword evidence="2 6" id="KW-0489">Methyltransferase</keyword>
<comment type="similarity">
    <text evidence="1">Belongs to the eukaryotic/archaeal PrmC-related family.</text>
</comment>
<dbReference type="InterPro" id="IPR029063">
    <property type="entry name" value="SAM-dependent_MTases_sf"/>
</dbReference>
<dbReference type="PANTHER" id="PTHR45875">
    <property type="entry name" value="METHYLTRANSFERASE N6AMT1"/>
    <property type="match status" value="1"/>
</dbReference>
<dbReference type="Pfam" id="PF05175">
    <property type="entry name" value="MTS"/>
    <property type="match status" value="1"/>
</dbReference>
<dbReference type="RefSeq" id="WP_165264294.1">
    <property type="nucleotide sequence ID" value="NZ_JAAKZY010000119.1"/>
</dbReference>
<keyword evidence="3 6" id="KW-0808">Transferase</keyword>
<name>A0A6G4VCV0_9ACTN</name>
<keyword evidence="7" id="KW-1185">Reference proteome</keyword>
<evidence type="ECO:0000256" key="4">
    <source>
        <dbReference type="ARBA" id="ARBA00022691"/>
    </source>
</evidence>
<dbReference type="InterPro" id="IPR052190">
    <property type="entry name" value="Euk-Arch_PrmC-MTase"/>
</dbReference>
<dbReference type="GO" id="GO:0008757">
    <property type="term" value="F:S-adenosylmethionine-dependent methyltransferase activity"/>
    <property type="evidence" value="ECO:0007669"/>
    <property type="project" value="TreeGrafter"/>
</dbReference>
<dbReference type="AlphaFoldDB" id="A0A6G4VCV0"/>
<dbReference type="GO" id="GO:0008170">
    <property type="term" value="F:N-methyltransferase activity"/>
    <property type="evidence" value="ECO:0007669"/>
    <property type="project" value="UniProtKB-ARBA"/>
</dbReference>
<evidence type="ECO:0000313" key="7">
    <source>
        <dbReference type="Proteomes" id="UP000472335"/>
    </source>
</evidence>
<evidence type="ECO:0000313" key="6">
    <source>
        <dbReference type="EMBL" id="NGO11896.1"/>
    </source>
</evidence>